<evidence type="ECO:0000256" key="5">
    <source>
        <dbReference type="ARBA" id="ARBA00022618"/>
    </source>
</evidence>
<dbReference type="Pfam" id="PF02687">
    <property type="entry name" value="FtsX"/>
    <property type="match status" value="1"/>
</dbReference>
<evidence type="ECO:0000256" key="6">
    <source>
        <dbReference type="ARBA" id="ARBA00022692"/>
    </source>
</evidence>
<dbReference type="PANTHER" id="PTHR47755:SF1">
    <property type="entry name" value="CELL DIVISION PROTEIN FTSX"/>
    <property type="match status" value="1"/>
</dbReference>
<organism evidence="14 15">
    <name type="scientific">Paraconexibacter antarcticus</name>
    <dbReference type="NCBI Taxonomy" id="2949664"/>
    <lineage>
        <taxon>Bacteria</taxon>
        <taxon>Bacillati</taxon>
        <taxon>Actinomycetota</taxon>
        <taxon>Thermoleophilia</taxon>
        <taxon>Solirubrobacterales</taxon>
        <taxon>Paraconexibacteraceae</taxon>
        <taxon>Paraconexibacter</taxon>
    </lineage>
</organism>
<comment type="similarity">
    <text evidence="2 10">Belongs to the ABC-4 integral membrane protein family. FtsX subfamily.</text>
</comment>
<dbReference type="InterPro" id="IPR004513">
    <property type="entry name" value="FtsX"/>
</dbReference>
<reference evidence="14 15" key="1">
    <citation type="submission" date="2022-06" db="EMBL/GenBank/DDBJ databases">
        <title>Paraconexibacter antarcticus.</title>
        <authorList>
            <person name="Kim C.S."/>
        </authorList>
    </citation>
    <scope>NUCLEOTIDE SEQUENCE [LARGE SCALE GENOMIC DNA]</scope>
    <source>
        <strain evidence="14 15">02-257</strain>
    </source>
</reference>
<keyword evidence="8 10" id="KW-0472">Membrane</keyword>
<evidence type="ECO:0000256" key="7">
    <source>
        <dbReference type="ARBA" id="ARBA00022989"/>
    </source>
</evidence>
<feature type="transmembrane region" description="Helical" evidence="11">
    <location>
        <begin position="21"/>
        <end position="42"/>
    </location>
</feature>
<feature type="transmembrane region" description="Helical" evidence="11">
    <location>
        <begin position="219"/>
        <end position="246"/>
    </location>
</feature>
<dbReference type="RefSeq" id="WP_254572550.1">
    <property type="nucleotide sequence ID" value="NZ_CP098502.1"/>
</dbReference>
<evidence type="ECO:0000256" key="2">
    <source>
        <dbReference type="ARBA" id="ARBA00007379"/>
    </source>
</evidence>
<name>A0ABY5DYH3_9ACTN</name>
<keyword evidence="7 11" id="KW-1133">Transmembrane helix</keyword>
<proteinExistence type="inferred from homology"/>
<feature type="domain" description="ABC3 transporter permease C-terminal" evidence="12">
    <location>
        <begin position="179"/>
        <end position="294"/>
    </location>
</feature>
<evidence type="ECO:0000256" key="8">
    <source>
        <dbReference type="ARBA" id="ARBA00023136"/>
    </source>
</evidence>
<accession>A0ABY5DYH3</accession>
<feature type="domain" description="FtsX extracellular" evidence="13">
    <location>
        <begin position="58"/>
        <end position="137"/>
    </location>
</feature>
<keyword evidence="4 10" id="KW-1003">Cell membrane</keyword>
<evidence type="ECO:0000256" key="10">
    <source>
        <dbReference type="PIRNR" id="PIRNR003097"/>
    </source>
</evidence>
<sequence length="298" mass="32198">MRFSFFLKEAMRSVNRNAIPSFAAVASVVVTVLVLGVFIPVVQATTGAANEVRGRVLVDVFLKTDATKSDVARVKTLLTDKTGHVGKVVFVSKEQAYQQEKKRNPEAYQLLGSNPLPDTFRVTPDKADNALKLRDELAPVSASGSRSNIDPAIEKVENRKDQTGKILTATRVVKLAMFLLASLLVIASILLISNTIRLSLFSRRREVEVMKLVGATDWFIRWPFVIEGVVLGALGGVVAILLLLVGKIALIDPLASDFALIAAPETISFTLLVSLLFAASVGVSGLGAGLSLRRFLRV</sequence>
<evidence type="ECO:0000256" key="4">
    <source>
        <dbReference type="ARBA" id="ARBA00022475"/>
    </source>
</evidence>
<comment type="subcellular location">
    <subcellularLocation>
        <location evidence="1">Cell membrane</location>
        <topology evidence="1">Multi-pass membrane protein</topology>
    </subcellularLocation>
</comment>
<evidence type="ECO:0000256" key="9">
    <source>
        <dbReference type="ARBA" id="ARBA00023306"/>
    </source>
</evidence>
<evidence type="ECO:0000256" key="3">
    <source>
        <dbReference type="ARBA" id="ARBA00021907"/>
    </source>
</evidence>
<feature type="transmembrane region" description="Helical" evidence="11">
    <location>
        <begin position="175"/>
        <end position="198"/>
    </location>
</feature>
<gene>
    <name evidence="14" type="ORF">NBH00_06555</name>
</gene>
<evidence type="ECO:0000256" key="1">
    <source>
        <dbReference type="ARBA" id="ARBA00004651"/>
    </source>
</evidence>
<dbReference type="InterPro" id="IPR040690">
    <property type="entry name" value="FtsX_ECD"/>
</dbReference>
<dbReference type="Pfam" id="PF18075">
    <property type="entry name" value="FtsX_ECD"/>
    <property type="match status" value="1"/>
</dbReference>
<protein>
    <recommendedName>
        <fullName evidence="3 10">Cell division protein FtsX</fullName>
    </recommendedName>
</protein>
<keyword evidence="15" id="KW-1185">Reference proteome</keyword>
<evidence type="ECO:0000256" key="11">
    <source>
        <dbReference type="SAM" id="Phobius"/>
    </source>
</evidence>
<evidence type="ECO:0000313" key="14">
    <source>
        <dbReference type="EMBL" id="UTI65872.1"/>
    </source>
</evidence>
<dbReference type="Proteomes" id="UP001056035">
    <property type="component" value="Chromosome"/>
</dbReference>
<evidence type="ECO:0000259" key="12">
    <source>
        <dbReference type="Pfam" id="PF02687"/>
    </source>
</evidence>
<feature type="transmembrane region" description="Helical" evidence="11">
    <location>
        <begin position="266"/>
        <end position="292"/>
    </location>
</feature>
<dbReference type="InterPro" id="IPR003838">
    <property type="entry name" value="ABC3_permease_C"/>
</dbReference>
<dbReference type="PIRSF" id="PIRSF003097">
    <property type="entry name" value="FtsX"/>
    <property type="match status" value="1"/>
</dbReference>
<keyword evidence="5 10" id="KW-0132">Cell division</keyword>
<dbReference type="PANTHER" id="PTHR47755">
    <property type="entry name" value="CELL DIVISION PROTEIN FTSX"/>
    <property type="match status" value="1"/>
</dbReference>
<dbReference type="EMBL" id="CP098502">
    <property type="protein sequence ID" value="UTI65872.1"/>
    <property type="molecule type" value="Genomic_DNA"/>
</dbReference>
<evidence type="ECO:0000259" key="13">
    <source>
        <dbReference type="Pfam" id="PF18075"/>
    </source>
</evidence>
<keyword evidence="6 11" id="KW-0812">Transmembrane</keyword>
<keyword evidence="9 10" id="KW-0131">Cell cycle</keyword>
<evidence type="ECO:0000313" key="15">
    <source>
        <dbReference type="Proteomes" id="UP001056035"/>
    </source>
</evidence>
<dbReference type="Gene3D" id="3.30.70.3040">
    <property type="match status" value="1"/>
</dbReference>